<reference evidence="1 2" key="1">
    <citation type="submission" date="2019-02" db="EMBL/GenBank/DDBJ databases">
        <title>Genome sequencing of the rare red list fungi Bondarzewia mesenterica.</title>
        <authorList>
            <person name="Buettner E."/>
            <person name="Kellner H."/>
        </authorList>
    </citation>
    <scope>NUCLEOTIDE SEQUENCE [LARGE SCALE GENOMIC DNA]</scope>
    <source>
        <strain evidence="1 2">DSM 108281</strain>
    </source>
</reference>
<dbReference type="Proteomes" id="UP000310158">
    <property type="component" value="Unassembled WGS sequence"/>
</dbReference>
<proteinExistence type="predicted"/>
<evidence type="ECO:0000313" key="1">
    <source>
        <dbReference type="EMBL" id="THH12467.1"/>
    </source>
</evidence>
<accession>A0A4S4LKQ7</accession>
<keyword evidence="2" id="KW-1185">Reference proteome</keyword>
<evidence type="ECO:0000313" key="2">
    <source>
        <dbReference type="Proteomes" id="UP000310158"/>
    </source>
</evidence>
<protein>
    <submittedName>
        <fullName evidence="1">Uncharacterized protein</fullName>
    </submittedName>
</protein>
<comment type="caution">
    <text evidence="1">The sequence shown here is derived from an EMBL/GenBank/DDBJ whole genome shotgun (WGS) entry which is preliminary data.</text>
</comment>
<dbReference type="AlphaFoldDB" id="A0A4S4LKQ7"/>
<name>A0A4S4LKQ7_9AGAM</name>
<sequence length="90" mass="10350">MPVLERSFQGYEEAGDALEEVVYARRYSEEMTGTSYLMTSIEDDDAELRRLTECDPVGRLKVVTPERKPCPYTLGRAIEEWCKLVRADVD</sequence>
<dbReference type="EMBL" id="SGPL01000460">
    <property type="protein sequence ID" value="THH12467.1"/>
    <property type="molecule type" value="Genomic_DNA"/>
</dbReference>
<gene>
    <name evidence="1" type="ORF">EW146_g7667</name>
</gene>
<organism evidence="1 2">
    <name type="scientific">Bondarzewia mesenterica</name>
    <dbReference type="NCBI Taxonomy" id="1095465"/>
    <lineage>
        <taxon>Eukaryota</taxon>
        <taxon>Fungi</taxon>
        <taxon>Dikarya</taxon>
        <taxon>Basidiomycota</taxon>
        <taxon>Agaricomycotina</taxon>
        <taxon>Agaricomycetes</taxon>
        <taxon>Russulales</taxon>
        <taxon>Bondarzewiaceae</taxon>
        <taxon>Bondarzewia</taxon>
    </lineage>
</organism>